<organism evidence="2 3">
    <name type="scientific">Ectothiorhodospira haloalkaliphila</name>
    <dbReference type="NCBI Taxonomy" id="421628"/>
    <lineage>
        <taxon>Bacteria</taxon>
        <taxon>Pseudomonadati</taxon>
        <taxon>Pseudomonadota</taxon>
        <taxon>Gammaproteobacteria</taxon>
        <taxon>Chromatiales</taxon>
        <taxon>Ectothiorhodospiraceae</taxon>
        <taxon>Ectothiorhodospira</taxon>
    </lineage>
</organism>
<dbReference type="InterPro" id="IPR025330">
    <property type="entry name" value="DUF4236"/>
</dbReference>
<evidence type="ECO:0000313" key="2">
    <source>
        <dbReference type="EMBL" id="AHK80784.1"/>
    </source>
</evidence>
<dbReference type="HOGENOM" id="CLU_2316389_0_0_6"/>
<protein>
    <recommendedName>
        <fullName evidence="1">DUF4236 domain-containing protein</fullName>
    </recommendedName>
</protein>
<reference evidence="3" key="2">
    <citation type="submission" date="2014-02" db="EMBL/GenBank/DDBJ databases">
        <title>Draft Genome Sequence of extremely halophilic bacteria Halorhodospira halochloris.</title>
        <authorList>
            <person name="Singh K.S."/>
        </authorList>
    </citation>
    <scope>NUCLEOTIDE SEQUENCE [LARGE SCALE GENOMIC DNA]</scope>
    <source>
        <strain evidence="3">A</strain>
    </source>
</reference>
<dbReference type="OrthoDB" id="983149at2"/>
<dbReference type="RefSeq" id="WP_025282661.1">
    <property type="nucleotide sequence ID" value="NZ_CP007268.1"/>
</dbReference>
<dbReference type="Pfam" id="PF14020">
    <property type="entry name" value="DUF4236"/>
    <property type="match status" value="1"/>
</dbReference>
<proteinExistence type="predicted"/>
<feature type="domain" description="DUF4236" evidence="1">
    <location>
        <begin position="3"/>
        <end position="56"/>
    </location>
</feature>
<evidence type="ECO:0000313" key="3">
    <source>
        <dbReference type="Proteomes" id="UP000019442"/>
    </source>
</evidence>
<keyword evidence="3" id="KW-1185">Reference proteome</keyword>
<evidence type="ECO:0000259" key="1">
    <source>
        <dbReference type="Pfam" id="PF14020"/>
    </source>
</evidence>
<name>W8KLW7_9GAMM</name>
<dbReference type="Proteomes" id="UP000019442">
    <property type="component" value="Chromosome"/>
</dbReference>
<accession>W8KLW7</accession>
<sequence>MAFRFQRRIRIAPGLRLNVSKRGVGLSAGVPGASISLGRRGAYGNVGIPGTGLSYRTKLRKSASGSTGRHRKGRAQRFFQGEGQGGIFRGIEPFNPGAL</sequence>
<dbReference type="KEGG" id="hhc:M911_14350"/>
<dbReference type="EMBL" id="CP007268">
    <property type="protein sequence ID" value="AHK80784.1"/>
    <property type="molecule type" value="Genomic_DNA"/>
</dbReference>
<dbReference type="AlphaFoldDB" id="W8KLW7"/>
<reference evidence="2 3" key="1">
    <citation type="journal article" date="2014" name="J Genomics">
        <title>Draft Genome Sequence of the Extremely Halophilic Phototrophic Purple Sulfur Bacterium Halorhodospira halochloris.</title>
        <authorList>
            <person name="Singh K.S."/>
            <person name="Kirksey J."/>
            <person name="Hoff W.D."/>
            <person name="Deole R."/>
        </authorList>
    </citation>
    <scope>NUCLEOTIDE SEQUENCE [LARGE SCALE GENOMIC DNA]</scope>
    <source>
        <strain evidence="2 3">A</strain>
    </source>
</reference>
<gene>
    <name evidence="2" type="ORF">M911_14350</name>
</gene>